<evidence type="ECO:0000259" key="1">
    <source>
        <dbReference type="Pfam" id="PF13649"/>
    </source>
</evidence>
<dbReference type="SUPFAM" id="SSF53335">
    <property type="entry name" value="S-adenosyl-L-methionine-dependent methyltransferases"/>
    <property type="match status" value="1"/>
</dbReference>
<name>A0A4Y6U9X4_9PROT</name>
<feature type="domain" description="Methyltransferase" evidence="1">
    <location>
        <begin position="37"/>
        <end position="136"/>
    </location>
</feature>
<reference evidence="2 3" key="1">
    <citation type="submission" date="2019-03" db="EMBL/GenBank/DDBJ databases">
        <title>The complete genome sequence of Swingsia_sp. F3b2 LMG30590(T).</title>
        <authorList>
            <person name="Chua K.-O."/>
            <person name="Chan K.-G."/>
            <person name="See-Too W.-S."/>
        </authorList>
    </citation>
    <scope>NUCLEOTIDE SEQUENCE [LARGE SCALE GENOMIC DNA]</scope>
    <source>
        <strain evidence="2 3">F3b2</strain>
    </source>
</reference>
<dbReference type="OrthoDB" id="323463at2"/>
<proteinExistence type="predicted"/>
<gene>
    <name evidence="2" type="ORF">E3E12_03240</name>
</gene>
<dbReference type="RefSeq" id="WP_141443039.1">
    <property type="nucleotide sequence ID" value="NZ_CP038231.1"/>
</dbReference>
<evidence type="ECO:0000313" key="3">
    <source>
        <dbReference type="Proteomes" id="UP000318709"/>
    </source>
</evidence>
<dbReference type="InterPro" id="IPR029063">
    <property type="entry name" value="SAM-dependent_MTases_sf"/>
</dbReference>
<dbReference type="CDD" id="cd02440">
    <property type="entry name" value="AdoMet_MTases"/>
    <property type="match status" value="1"/>
</dbReference>
<dbReference type="Proteomes" id="UP000318709">
    <property type="component" value="Chromosome"/>
</dbReference>
<dbReference type="EMBL" id="CP038231">
    <property type="protein sequence ID" value="QDH13378.1"/>
    <property type="molecule type" value="Genomic_DNA"/>
</dbReference>
<dbReference type="GO" id="GO:0032259">
    <property type="term" value="P:methylation"/>
    <property type="evidence" value="ECO:0007669"/>
    <property type="project" value="UniProtKB-KW"/>
</dbReference>
<dbReference type="Gene3D" id="3.40.50.150">
    <property type="entry name" value="Vaccinia Virus protein VP39"/>
    <property type="match status" value="1"/>
</dbReference>
<keyword evidence="3" id="KW-1185">Reference proteome</keyword>
<dbReference type="InterPro" id="IPR041698">
    <property type="entry name" value="Methyltransf_25"/>
</dbReference>
<sequence>MKGRDSAMPPAAQWERFFQAPEVVCKMVPAEALSSGIAEFGCGYGTFSLPLARLLRAKGGHLVAMDYEEHLVEGLRVQANAHGLGEHLTCLQADLLEAPSPCARGSMAHVMIYNLLHVEHPERLLAEARRLLRPQGTVSVMHWRSDITTPRGPTMAIRPTARQAMAWLQAAGLGDVQTVPLGNSTPWHWGLRATFQR</sequence>
<organism evidence="2 3">
    <name type="scientific">Formicincola oecophyllae</name>
    <dbReference type="NCBI Taxonomy" id="2558361"/>
    <lineage>
        <taxon>Bacteria</taxon>
        <taxon>Pseudomonadati</taxon>
        <taxon>Pseudomonadota</taxon>
        <taxon>Alphaproteobacteria</taxon>
        <taxon>Acetobacterales</taxon>
        <taxon>Acetobacteraceae</taxon>
        <taxon>Formicincola</taxon>
    </lineage>
</organism>
<protein>
    <submittedName>
        <fullName evidence="2">Class I SAM-dependent methyltransferase</fullName>
    </submittedName>
</protein>
<accession>A0A4Y6U9X4</accession>
<dbReference type="GO" id="GO:0008168">
    <property type="term" value="F:methyltransferase activity"/>
    <property type="evidence" value="ECO:0007669"/>
    <property type="project" value="UniProtKB-KW"/>
</dbReference>
<dbReference type="Pfam" id="PF13649">
    <property type="entry name" value="Methyltransf_25"/>
    <property type="match status" value="1"/>
</dbReference>
<keyword evidence="2" id="KW-0808">Transferase</keyword>
<dbReference type="AlphaFoldDB" id="A0A4Y6U9X4"/>
<dbReference type="KEGG" id="swf:E3E12_03240"/>
<evidence type="ECO:0000313" key="2">
    <source>
        <dbReference type="EMBL" id="QDH13378.1"/>
    </source>
</evidence>
<keyword evidence="2" id="KW-0489">Methyltransferase</keyword>